<reference evidence="1 2" key="1">
    <citation type="journal article" date="2023" name="BMC Biol.">
        <title>The compact genome of the sponge Oopsacas minuta (Hexactinellida) is lacking key metazoan core genes.</title>
        <authorList>
            <person name="Santini S."/>
            <person name="Schenkelaars Q."/>
            <person name="Jourda C."/>
            <person name="Duchesne M."/>
            <person name="Belahbib H."/>
            <person name="Rocher C."/>
            <person name="Selva M."/>
            <person name="Riesgo A."/>
            <person name="Vervoort M."/>
            <person name="Leys S.P."/>
            <person name="Kodjabachian L."/>
            <person name="Le Bivic A."/>
            <person name="Borchiellini C."/>
            <person name="Claverie J.M."/>
            <person name="Renard E."/>
        </authorList>
    </citation>
    <scope>NUCLEOTIDE SEQUENCE [LARGE SCALE GENOMIC DNA]</scope>
    <source>
        <strain evidence="1">SPO-2</strain>
    </source>
</reference>
<comment type="caution">
    <text evidence="1">The sequence shown here is derived from an EMBL/GenBank/DDBJ whole genome shotgun (WGS) entry which is preliminary data.</text>
</comment>
<name>A0AAV7KC99_9METZ</name>
<dbReference type="AlphaFoldDB" id="A0AAV7KC99"/>
<proteinExistence type="predicted"/>
<keyword evidence="2" id="KW-1185">Reference proteome</keyword>
<sequence length="144" mass="16583">MVTSHFEKWSEIVLSHLLACTDAKEVFVMVITVITDIESVIPILWHNVQITTVKSNLFKSLSRKHVIKQSVSHPCDPIRPLFRIFDIVHIIECIRKNWLNQQDAQYSFIFRSFEDVINSNLPASVSRAFLKILGINTDLNILPP</sequence>
<gene>
    <name evidence="1" type="ORF">LOD99_15122</name>
</gene>
<organism evidence="1 2">
    <name type="scientific">Oopsacas minuta</name>
    <dbReference type="NCBI Taxonomy" id="111878"/>
    <lineage>
        <taxon>Eukaryota</taxon>
        <taxon>Metazoa</taxon>
        <taxon>Porifera</taxon>
        <taxon>Hexactinellida</taxon>
        <taxon>Hexasterophora</taxon>
        <taxon>Lyssacinosida</taxon>
        <taxon>Leucopsacidae</taxon>
        <taxon>Oopsacas</taxon>
    </lineage>
</organism>
<protein>
    <submittedName>
        <fullName evidence="1">Uncharacterized protein</fullName>
    </submittedName>
</protein>
<evidence type="ECO:0000313" key="2">
    <source>
        <dbReference type="Proteomes" id="UP001165289"/>
    </source>
</evidence>
<dbReference type="EMBL" id="JAKMXF010000077">
    <property type="protein sequence ID" value="KAI6658797.1"/>
    <property type="molecule type" value="Genomic_DNA"/>
</dbReference>
<accession>A0AAV7KC99</accession>
<evidence type="ECO:0000313" key="1">
    <source>
        <dbReference type="EMBL" id="KAI6658797.1"/>
    </source>
</evidence>
<dbReference type="Proteomes" id="UP001165289">
    <property type="component" value="Unassembled WGS sequence"/>
</dbReference>